<gene>
    <name evidence="3" type="ORF">RchiOBHm_Chr6g0273261</name>
</gene>
<dbReference type="EMBL" id="PDCK01000044">
    <property type="protein sequence ID" value="PRQ24516.1"/>
    <property type="molecule type" value="Genomic_DNA"/>
</dbReference>
<dbReference type="Gramene" id="PRQ24516">
    <property type="protein sequence ID" value="PRQ24516"/>
    <property type="gene ID" value="RchiOBHm_Chr6g0273261"/>
</dbReference>
<dbReference type="GO" id="GO:0008430">
    <property type="term" value="F:selenium binding"/>
    <property type="evidence" value="ECO:0007669"/>
    <property type="project" value="InterPro"/>
</dbReference>
<evidence type="ECO:0000313" key="4">
    <source>
        <dbReference type="Proteomes" id="UP000238479"/>
    </source>
</evidence>
<dbReference type="PANTHER" id="PTHR23300:SF0">
    <property type="entry name" value="METHANETHIOL OXIDASE"/>
    <property type="match status" value="1"/>
</dbReference>
<accession>A0A2P6PRI6</accession>
<reference evidence="3 4" key="1">
    <citation type="journal article" date="2018" name="Nat. Genet.">
        <title>The Rosa genome provides new insights in the design of modern roses.</title>
        <authorList>
            <person name="Bendahmane M."/>
        </authorList>
    </citation>
    <scope>NUCLEOTIDE SEQUENCE [LARGE SCALE GENOMIC DNA]</scope>
    <source>
        <strain evidence="4">cv. Old Blush</strain>
    </source>
</reference>
<dbReference type="Proteomes" id="UP000238479">
    <property type="component" value="Chromosome 6"/>
</dbReference>
<dbReference type="AlphaFoldDB" id="A0A2P6PRI6"/>
<sequence>MREFLTGHIYVIDTKTDPEAPSLHKVVDPEDVVQKIGLAYPHTSHCLASGDFFSLTQSLMSREGLSSEAAGRLSPLLSKMSNITVFFCQVIVSDELWLGLDTCYHSLE</sequence>
<evidence type="ECO:0000256" key="1">
    <source>
        <dbReference type="ARBA" id="ARBA00005606"/>
    </source>
</evidence>
<dbReference type="PANTHER" id="PTHR23300">
    <property type="entry name" value="METHANETHIOL OXIDASE"/>
    <property type="match status" value="1"/>
</dbReference>
<comment type="caution">
    <text evidence="3">The sequence shown here is derived from an EMBL/GenBank/DDBJ whole genome shotgun (WGS) entry which is preliminary data.</text>
</comment>
<name>A0A2P6PRI6_ROSCH</name>
<organism evidence="3 4">
    <name type="scientific">Rosa chinensis</name>
    <name type="common">China rose</name>
    <dbReference type="NCBI Taxonomy" id="74649"/>
    <lineage>
        <taxon>Eukaryota</taxon>
        <taxon>Viridiplantae</taxon>
        <taxon>Streptophyta</taxon>
        <taxon>Embryophyta</taxon>
        <taxon>Tracheophyta</taxon>
        <taxon>Spermatophyta</taxon>
        <taxon>Magnoliopsida</taxon>
        <taxon>eudicotyledons</taxon>
        <taxon>Gunneridae</taxon>
        <taxon>Pentapetalae</taxon>
        <taxon>rosids</taxon>
        <taxon>fabids</taxon>
        <taxon>Rosales</taxon>
        <taxon>Rosaceae</taxon>
        <taxon>Rosoideae</taxon>
        <taxon>Rosoideae incertae sedis</taxon>
        <taxon>Rosa</taxon>
    </lineage>
</organism>
<dbReference type="Pfam" id="PF05694">
    <property type="entry name" value="SBP56"/>
    <property type="match status" value="1"/>
</dbReference>
<keyword evidence="4" id="KW-1185">Reference proteome</keyword>
<dbReference type="STRING" id="74649.A0A2P6PRI6"/>
<keyword evidence="2" id="KW-0711">Selenium</keyword>
<evidence type="ECO:0000256" key="2">
    <source>
        <dbReference type="ARBA" id="ARBA00023266"/>
    </source>
</evidence>
<evidence type="ECO:0000313" key="3">
    <source>
        <dbReference type="EMBL" id="PRQ24516.1"/>
    </source>
</evidence>
<comment type="similarity">
    <text evidence="1">Belongs to the selenium-binding protein family.</text>
</comment>
<dbReference type="InterPro" id="IPR008826">
    <property type="entry name" value="Se-bd"/>
</dbReference>
<proteinExistence type="inferred from homology"/>
<protein>
    <submittedName>
        <fullName evidence="3">Putative selenium-binding protein</fullName>
    </submittedName>
</protein>